<evidence type="ECO:0000256" key="6">
    <source>
        <dbReference type="SAM" id="MobiDB-lite"/>
    </source>
</evidence>
<feature type="transmembrane region" description="Helical" evidence="7">
    <location>
        <begin position="459"/>
        <end position="480"/>
    </location>
</feature>
<evidence type="ECO:0000256" key="7">
    <source>
        <dbReference type="SAM" id="Phobius"/>
    </source>
</evidence>
<keyword evidence="9" id="KW-1185">Reference proteome</keyword>
<evidence type="ECO:0000256" key="1">
    <source>
        <dbReference type="ARBA" id="ARBA00004141"/>
    </source>
</evidence>
<evidence type="ECO:0000313" key="9">
    <source>
        <dbReference type="Proteomes" id="UP001365128"/>
    </source>
</evidence>
<comment type="subcellular location">
    <subcellularLocation>
        <location evidence="1">Membrane</location>
        <topology evidence="1">Multi-pass membrane protein</topology>
    </subcellularLocation>
</comment>
<evidence type="ECO:0000256" key="5">
    <source>
        <dbReference type="ARBA" id="ARBA00023136"/>
    </source>
</evidence>
<proteinExistence type="predicted"/>
<feature type="transmembrane region" description="Helical" evidence="7">
    <location>
        <begin position="431"/>
        <end position="453"/>
    </location>
</feature>
<dbReference type="Gene3D" id="1.20.1250.20">
    <property type="entry name" value="MFS general substrate transporter like domains"/>
    <property type="match status" value="2"/>
</dbReference>
<feature type="transmembrane region" description="Helical" evidence="7">
    <location>
        <begin position="400"/>
        <end position="419"/>
    </location>
</feature>
<dbReference type="Proteomes" id="UP001365128">
    <property type="component" value="Unassembled WGS sequence"/>
</dbReference>
<dbReference type="SUPFAM" id="SSF103473">
    <property type="entry name" value="MFS general substrate transporter"/>
    <property type="match status" value="1"/>
</dbReference>
<dbReference type="InterPro" id="IPR011701">
    <property type="entry name" value="MFS"/>
</dbReference>
<gene>
    <name evidence="8" type="ORF">IWX46DRAFT_281070</name>
</gene>
<feature type="transmembrane region" description="Helical" evidence="7">
    <location>
        <begin position="218"/>
        <end position="241"/>
    </location>
</feature>
<evidence type="ECO:0000256" key="2">
    <source>
        <dbReference type="ARBA" id="ARBA00022448"/>
    </source>
</evidence>
<dbReference type="InterPro" id="IPR036259">
    <property type="entry name" value="MFS_trans_sf"/>
</dbReference>
<feature type="transmembrane region" description="Helical" evidence="7">
    <location>
        <begin position="527"/>
        <end position="546"/>
    </location>
</feature>
<evidence type="ECO:0000313" key="8">
    <source>
        <dbReference type="EMBL" id="KAK7553393.1"/>
    </source>
</evidence>
<keyword evidence="2" id="KW-0813">Transport</keyword>
<feature type="compositionally biased region" description="Basic residues" evidence="6">
    <location>
        <begin position="1"/>
        <end position="13"/>
    </location>
</feature>
<evidence type="ECO:0000256" key="3">
    <source>
        <dbReference type="ARBA" id="ARBA00022692"/>
    </source>
</evidence>
<feature type="region of interest" description="Disordered" evidence="6">
    <location>
        <begin position="1"/>
        <end position="32"/>
    </location>
</feature>
<accession>A0ABR1MLX2</accession>
<dbReference type="EMBL" id="JBBPDW010000004">
    <property type="protein sequence ID" value="KAK7553393.1"/>
    <property type="molecule type" value="Genomic_DNA"/>
</dbReference>
<reference evidence="8 9" key="1">
    <citation type="submission" date="2024-04" db="EMBL/GenBank/DDBJ databases">
        <title>Phyllosticta paracitricarpa is synonymous to the EU quarantine fungus P. citricarpa based on phylogenomic analyses.</title>
        <authorList>
            <consortium name="Lawrence Berkeley National Laboratory"/>
            <person name="Van Ingen-Buijs V.A."/>
            <person name="Van Westerhoven A.C."/>
            <person name="Haridas S."/>
            <person name="Skiadas P."/>
            <person name="Martin F."/>
            <person name="Groenewald J.Z."/>
            <person name="Crous P.W."/>
            <person name="Seidl M.F."/>
        </authorList>
    </citation>
    <scope>NUCLEOTIDE SEQUENCE [LARGE SCALE GENOMIC DNA]</scope>
    <source>
        <strain evidence="8 9">CBS 122670</strain>
    </source>
</reference>
<feature type="transmembrane region" description="Helical" evidence="7">
    <location>
        <begin position="287"/>
        <end position="307"/>
    </location>
</feature>
<feature type="transmembrane region" description="Helical" evidence="7">
    <location>
        <begin position="492"/>
        <end position="512"/>
    </location>
</feature>
<keyword evidence="3 7" id="KW-0812">Transmembrane</keyword>
<keyword evidence="5 7" id="KW-0472">Membrane</keyword>
<evidence type="ECO:0000256" key="4">
    <source>
        <dbReference type="ARBA" id="ARBA00022989"/>
    </source>
</evidence>
<keyword evidence="4 7" id="KW-1133">Transmembrane helix</keyword>
<dbReference type="PANTHER" id="PTHR43791:SF104">
    <property type="entry name" value="MAJOR FACILITATOR SUPERFAMILY (MFS) PROFILE DOMAIN-CONTAINING PROTEIN-RELATED"/>
    <property type="match status" value="1"/>
</dbReference>
<organism evidence="8 9">
    <name type="scientific">Phyllosticta citricarpa</name>
    <dbReference type="NCBI Taxonomy" id="55181"/>
    <lineage>
        <taxon>Eukaryota</taxon>
        <taxon>Fungi</taxon>
        <taxon>Dikarya</taxon>
        <taxon>Ascomycota</taxon>
        <taxon>Pezizomycotina</taxon>
        <taxon>Dothideomycetes</taxon>
        <taxon>Dothideomycetes incertae sedis</taxon>
        <taxon>Botryosphaeriales</taxon>
        <taxon>Phyllostictaceae</taxon>
        <taxon>Phyllosticta</taxon>
    </lineage>
</organism>
<comment type="caution">
    <text evidence="8">The sequence shown here is derived from an EMBL/GenBank/DDBJ whole genome shotgun (WGS) entry which is preliminary data.</text>
</comment>
<name>A0ABR1MLX2_9PEZI</name>
<feature type="transmembrane region" description="Helical" evidence="7">
    <location>
        <begin position="253"/>
        <end position="275"/>
    </location>
</feature>
<protein>
    <submittedName>
        <fullName evidence="8">Major facilitator superfamily domain-containing protein</fullName>
    </submittedName>
</protein>
<dbReference type="PANTHER" id="PTHR43791">
    <property type="entry name" value="PERMEASE-RELATED"/>
    <property type="match status" value="1"/>
</dbReference>
<sequence>MPLPKRHGRRTPRSLHIAEAGTDYMGSPSQESPWNSSQYHLLACEASAYQEMGSPMDAKGHAKKTDMRIEEAPLVTIREDSAFATEGIEKFYRPVESYEGIHRWDPKFEWEPSEEKRVVKKIDKRICLWVCMMFFALQLDRGNIQQALSDNLLDDLGLSTNDYNKGQTLFFLSFLLAELPSQLISKWIGADNLIPIQMTSWSVVASMQSLLQGRKSYLLCRCLLGLLEGGFIPDNILYLSYWYTSSELPTRLSWFWVSAQGTNICSAFLAFLILHLRGFWGIEGWRWLFAIEGSFTCVIGVLSWFYLPPSPTQTASSFRGEDGWFTKRQEKIMVNRILRDDPSKGDMHNRQALTLSNLYECLTDWHLWPIYLLGLTTFVPTHPMTSYMTLQLRSIGFDTFQTNLLTVPPLCLYIAQLLFWTWLSEQRKERFILASVSQLWALPLLVMLLLLPATAAAGVRYIVIALLVGNPYVHAILVAITSRNAGTVRTRTVASALYNMCVQFGSIISANVYREDDMPLYRRGNKILIYICLWNLILFAGTKFFYVSINRYDHPIPSSHLLRSVSNDLRSYREHTWDAMSVDEKTTYLATTKDKGNKRLDFRFAH</sequence>
<dbReference type="Pfam" id="PF07690">
    <property type="entry name" value="MFS_1"/>
    <property type="match status" value="1"/>
</dbReference>